<reference evidence="2 3" key="2">
    <citation type="journal article" date="2016" name="Genome Announc.">
        <title>Draft Genome Sequence of a Versatile Hydrocarbon-Degrading Bacterium, Rhodococcus pyridinivorans Strain KG-16, Collected from Oil Fields in India.</title>
        <authorList>
            <person name="Aggarwal R.K."/>
            <person name="Dawar C."/>
            <person name="Phanindranath R."/>
            <person name="Mutnuri L."/>
            <person name="Dayal A.M."/>
        </authorList>
    </citation>
    <scope>NUCLEOTIDE SEQUENCE [LARGE SCALE GENOMIC DNA]</scope>
    <source>
        <strain evidence="2 3">KG-16</strain>
    </source>
</reference>
<dbReference type="EMBL" id="AZXY01000008">
    <property type="protein sequence ID" value="KSZ57618.1"/>
    <property type="molecule type" value="Genomic_DNA"/>
</dbReference>
<sequence length="97" mass="10490">MTDFDSQVVAAVTAHMNDDHAADSLLIVRAFAEPGAVEARMTGVDREAGEWVVVIDGRDHTVRIPWLEPVTDRAGLRTAVVDLYKAACTRLGVDTPS</sequence>
<dbReference type="SUPFAM" id="SSF50475">
    <property type="entry name" value="FMN-binding split barrel"/>
    <property type="match status" value="1"/>
</dbReference>
<dbReference type="Pfam" id="PF10615">
    <property type="entry name" value="DUF2470"/>
    <property type="match status" value="1"/>
</dbReference>
<dbReference type="Gene3D" id="3.20.180.10">
    <property type="entry name" value="PNP-oxidase-like"/>
    <property type="match status" value="1"/>
</dbReference>
<protein>
    <recommendedName>
        <fullName evidence="1">DUF2470 domain-containing protein</fullName>
    </recommendedName>
</protein>
<organism evidence="2 3">
    <name type="scientific">Rhodococcus pyridinivorans KG-16</name>
    <dbReference type="NCBI Taxonomy" id="1441730"/>
    <lineage>
        <taxon>Bacteria</taxon>
        <taxon>Bacillati</taxon>
        <taxon>Actinomycetota</taxon>
        <taxon>Actinomycetes</taxon>
        <taxon>Mycobacteriales</taxon>
        <taxon>Nocardiaceae</taxon>
        <taxon>Rhodococcus</taxon>
    </lineage>
</organism>
<dbReference type="RefSeq" id="WP_016696012.1">
    <property type="nucleotide sequence ID" value="NZ_AZXY01000008.1"/>
</dbReference>
<accession>A0A0V9UHZ3</accession>
<dbReference type="InterPro" id="IPR019595">
    <property type="entry name" value="DUF2470"/>
</dbReference>
<name>A0A0V9UHZ3_9NOCA</name>
<proteinExistence type="predicted"/>
<comment type="caution">
    <text evidence="2">The sequence shown here is derived from an EMBL/GenBank/DDBJ whole genome shotgun (WGS) entry which is preliminary data.</text>
</comment>
<dbReference type="InterPro" id="IPR037119">
    <property type="entry name" value="Haem_oxidase_HugZ-like_sf"/>
</dbReference>
<evidence type="ECO:0000259" key="1">
    <source>
        <dbReference type="Pfam" id="PF10615"/>
    </source>
</evidence>
<dbReference type="AlphaFoldDB" id="A0A0V9UHZ3"/>
<evidence type="ECO:0000313" key="2">
    <source>
        <dbReference type="EMBL" id="KSZ57618.1"/>
    </source>
</evidence>
<evidence type="ECO:0000313" key="3">
    <source>
        <dbReference type="Proteomes" id="UP000053060"/>
    </source>
</evidence>
<dbReference type="Proteomes" id="UP000053060">
    <property type="component" value="Unassembled WGS sequence"/>
</dbReference>
<gene>
    <name evidence="2" type="ORF">Z045_16770</name>
</gene>
<dbReference type="GeneID" id="86866530"/>
<reference evidence="3" key="1">
    <citation type="submission" date="2015-01" db="EMBL/GenBank/DDBJ databases">
        <title>Draft genome sequence of Rhodococcus pyridinivorans strain KG-16, a hydrocarbon-degrading bacterium.</title>
        <authorList>
            <person name="Aggarwal R.K."/>
            <person name="Dawar C."/>
        </authorList>
    </citation>
    <scope>NUCLEOTIDE SEQUENCE [LARGE SCALE GENOMIC DNA]</scope>
    <source>
        <strain evidence="3">KG-16</strain>
    </source>
</reference>
<dbReference type="PATRIC" id="fig|1441730.3.peg.3494"/>
<feature type="domain" description="DUF2470" evidence="1">
    <location>
        <begin position="11"/>
        <end position="83"/>
    </location>
</feature>